<sequence>RWANSSIFVIHNGKRTAEMKTWTKEIDVHYSKCCGMGVISNCATFENECAKPLSIRPERYNSMLTMA</sequence>
<accession>A0AAV5W4Z2</accession>
<evidence type="ECO:0000313" key="3">
    <source>
        <dbReference type="EMBL" id="GMT25851.1"/>
    </source>
</evidence>
<dbReference type="Proteomes" id="UP001432322">
    <property type="component" value="Unassembled WGS sequence"/>
</dbReference>
<dbReference type="AlphaFoldDB" id="A0AAV5W4Z2"/>
<evidence type="ECO:0000313" key="2">
    <source>
        <dbReference type="EMBL" id="GMT25846.1"/>
    </source>
</evidence>
<dbReference type="EMBL" id="BTSY01000004">
    <property type="protein sequence ID" value="GMT25851.1"/>
    <property type="molecule type" value="Genomic_DNA"/>
</dbReference>
<proteinExistence type="predicted"/>
<evidence type="ECO:0000313" key="4">
    <source>
        <dbReference type="Proteomes" id="UP001432322"/>
    </source>
</evidence>
<dbReference type="EMBL" id="BTSY01000004">
    <property type="protein sequence ID" value="GMT25843.1"/>
    <property type="molecule type" value="Genomic_DNA"/>
</dbReference>
<reference evidence="3" key="1">
    <citation type="submission" date="2023-10" db="EMBL/GenBank/DDBJ databases">
        <title>Genome assembly of Pristionchus species.</title>
        <authorList>
            <person name="Yoshida K."/>
            <person name="Sommer R.J."/>
        </authorList>
    </citation>
    <scope>NUCLEOTIDE SEQUENCE</scope>
    <source>
        <strain evidence="3">RS5133</strain>
    </source>
</reference>
<dbReference type="EMBL" id="BTSY01000004">
    <property type="protein sequence ID" value="GMT25846.1"/>
    <property type="molecule type" value="Genomic_DNA"/>
</dbReference>
<organism evidence="3 4">
    <name type="scientific">Pristionchus fissidentatus</name>
    <dbReference type="NCBI Taxonomy" id="1538716"/>
    <lineage>
        <taxon>Eukaryota</taxon>
        <taxon>Metazoa</taxon>
        <taxon>Ecdysozoa</taxon>
        <taxon>Nematoda</taxon>
        <taxon>Chromadorea</taxon>
        <taxon>Rhabditida</taxon>
        <taxon>Rhabditina</taxon>
        <taxon>Diplogasteromorpha</taxon>
        <taxon>Diplogasteroidea</taxon>
        <taxon>Neodiplogasteridae</taxon>
        <taxon>Pristionchus</taxon>
    </lineage>
</organism>
<evidence type="ECO:0000313" key="1">
    <source>
        <dbReference type="EMBL" id="GMT25843.1"/>
    </source>
</evidence>
<keyword evidence="4" id="KW-1185">Reference proteome</keyword>
<name>A0AAV5W4Z2_9BILA</name>
<comment type="caution">
    <text evidence="3">The sequence shown here is derived from an EMBL/GenBank/DDBJ whole genome shotgun (WGS) entry which is preliminary data.</text>
</comment>
<protein>
    <submittedName>
        <fullName evidence="3">Uncharacterized protein</fullName>
    </submittedName>
</protein>
<gene>
    <name evidence="1" type="ORF">PFISCL1PPCAC_17140</name>
    <name evidence="2" type="ORF">PFISCL1PPCAC_17143</name>
    <name evidence="3" type="ORF">PFISCL1PPCAC_17148</name>
</gene>
<feature type="non-terminal residue" evidence="3">
    <location>
        <position position="1"/>
    </location>
</feature>